<gene>
    <name evidence="2" type="ORF">QR685DRAFT_525355</name>
</gene>
<comment type="caution">
    <text evidence="2">The sequence shown here is derived from an EMBL/GenBank/DDBJ whole genome shotgun (WGS) entry which is preliminary data.</text>
</comment>
<keyword evidence="1" id="KW-0472">Membrane</keyword>
<proteinExistence type="predicted"/>
<keyword evidence="3" id="KW-1185">Reference proteome</keyword>
<sequence length="68" mass="7378">MTRLPHTTSHALPLLPFLSVHFLTTTTTSLIYLYNSPNCTITTNINTIMTIQAGISCRPQSNGSISIG</sequence>
<reference evidence="2 3" key="1">
    <citation type="submission" date="2023-09" db="EMBL/GenBank/DDBJ databases">
        <title>Multi-omics analysis of a traditional fermented food reveals byproduct-associated fungal strains for waste-to-food upcycling.</title>
        <authorList>
            <consortium name="Lawrence Berkeley National Laboratory"/>
            <person name="Rekdal V.M."/>
            <person name="Villalobos-Escobedo J.M."/>
            <person name="Rodriguez-Valeron N."/>
            <person name="Garcia M.O."/>
            <person name="Vasquez D.P."/>
            <person name="Damayanti I."/>
            <person name="Sorensen P.M."/>
            <person name="Baidoo E.E."/>
            <person name="De Carvalho A.C."/>
            <person name="Riley R."/>
            <person name="Lipzen A."/>
            <person name="He G."/>
            <person name="Yan M."/>
            <person name="Haridas S."/>
            <person name="Daum C."/>
            <person name="Yoshinaga Y."/>
            <person name="Ng V."/>
            <person name="Grigoriev I.V."/>
            <person name="Munk R."/>
            <person name="Nuraida L."/>
            <person name="Wijaya C.H."/>
            <person name="Morales P.-C."/>
            <person name="Keasling J.D."/>
        </authorList>
    </citation>
    <scope>NUCLEOTIDE SEQUENCE [LARGE SCALE GENOMIC DNA]</scope>
    <source>
        <strain evidence="2 3">FGSC 2613</strain>
    </source>
</reference>
<keyword evidence="1" id="KW-1133">Transmembrane helix</keyword>
<accession>A0ABR3DEF8</accession>
<dbReference type="EMBL" id="JAVLET010000004">
    <property type="protein sequence ID" value="KAL0471061.1"/>
    <property type="molecule type" value="Genomic_DNA"/>
</dbReference>
<organism evidence="2 3">
    <name type="scientific">Neurospora intermedia</name>
    <dbReference type="NCBI Taxonomy" id="5142"/>
    <lineage>
        <taxon>Eukaryota</taxon>
        <taxon>Fungi</taxon>
        <taxon>Dikarya</taxon>
        <taxon>Ascomycota</taxon>
        <taxon>Pezizomycotina</taxon>
        <taxon>Sordariomycetes</taxon>
        <taxon>Sordariomycetidae</taxon>
        <taxon>Sordariales</taxon>
        <taxon>Sordariaceae</taxon>
        <taxon>Neurospora</taxon>
    </lineage>
</organism>
<protein>
    <recommendedName>
        <fullName evidence="4">Secreted protein</fullName>
    </recommendedName>
</protein>
<feature type="transmembrane region" description="Helical" evidence="1">
    <location>
        <begin position="12"/>
        <end position="34"/>
    </location>
</feature>
<evidence type="ECO:0000313" key="3">
    <source>
        <dbReference type="Proteomes" id="UP001451303"/>
    </source>
</evidence>
<name>A0ABR3DEF8_NEUIN</name>
<keyword evidence="1" id="KW-0812">Transmembrane</keyword>
<evidence type="ECO:0008006" key="4">
    <source>
        <dbReference type="Google" id="ProtNLM"/>
    </source>
</evidence>
<evidence type="ECO:0000256" key="1">
    <source>
        <dbReference type="SAM" id="Phobius"/>
    </source>
</evidence>
<dbReference type="Proteomes" id="UP001451303">
    <property type="component" value="Unassembled WGS sequence"/>
</dbReference>
<evidence type="ECO:0000313" key="2">
    <source>
        <dbReference type="EMBL" id="KAL0471061.1"/>
    </source>
</evidence>